<evidence type="ECO:0000313" key="3">
    <source>
        <dbReference type="EMBL" id="THH05130.1"/>
    </source>
</evidence>
<sequence>MTLIIRFSLLALVLYSPDNGHLNRLLPQLDPNYKGARRLSEYGPSGPFTPLLLISPPPPLLANAPKGCLFFCEWGKDRCDSPTSDLTKQSAKFINMATEIGGRDGKGGMVHGIKSLGRYALRSFPRLYSTSPRNICALFLKPAVGNGTSAPESQSYCRLEGPSSTQTHPKASARPIRSHWLTSVGGDTLRSGCARMTERFAYERPM</sequence>
<dbReference type="AlphaFoldDB" id="A0A4S4L6B7"/>
<keyword evidence="4" id="KW-1185">Reference proteome</keyword>
<gene>
    <name evidence="3" type="ORF">EW146_g9986</name>
</gene>
<evidence type="ECO:0000313" key="4">
    <source>
        <dbReference type="Proteomes" id="UP000310158"/>
    </source>
</evidence>
<organism evidence="3 4">
    <name type="scientific">Bondarzewia mesenterica</name>
    <dbReference type="NCBI Taxonomy" id="1095465"/>
    <lineage>
        <taxon>Eukaryota</taxon>
        <taxon>Fungi</taxon>
        <taxon>Dikarya</taxon>
        <taxon>Basidiomycota</taxon>
        <taxon>Agaricomycotina</taxon>
        <taxon>Agaricomycetes</taxon>
        <taxon>Russulales</taxon>
        <taxon>Bondarzewiaceae</taxon>
        <taxon>Bondarzewia</taxon>
    </lineage>
</organism>
<protein>
    <submittedName>
        <fullName evidence="3">Uncharacterized protein</fullName>
    </submittedName>
</protein>
<accession>A0A4S4L6B7</accession>
<feature type="chain" id="PRO_5021020554" evidence="2">
    <location>
        <begin position="21"/>
        <end position="206"/>
    </location>
</feature>
<dbReference type="EMBL" id="SGPL01001050">
    <property type="protein sequence ID" value="THH05130.1"/>
    <property type="molecule type" value="Genomic_DNA"/>
</dbReference>
<proteinExistence type="predicted"/>
<reference evidence="3 4" key="1">
    <citation type="submission" date="2019-02" db="EMBL/GenBank/DDBJ databases">
        <title>Genome sequencing of the rare red list fungi Bondarzewia mesenterica.</title>
        <authorList>
            <person name="Buettner E."/>
            <person name="Kellner H."/>
        </authorList>
    </citation>
    <scope>NUCLEOTIDE SEQUENCE [LARGE SCALE GENOMIC DNA]</scope>
    <source>
        <strain evidence="3 4">DSM 108281</strain>
    </source>
</reference>
<name>A0A4S4L6B7_9AGAM</name>
<dbReference type="OrthoDB" id="10254945at2759"/>
<evidence type="ECO:0000256" key="1">
    <source>
        <dbReference type="SAM" id="MobiDB-lite"/>
    </source>
</evidence>
<evidence type="ECO:0000256" key="2">
    <source>
        <dbReference type="SAM" id="SignalP"/>
    </source>
</evidence>
<keyword evidence="2" id="KW-0732">Signal</keyword>
<comment type="caution">
    <text evidence="3">The sequence shown here is derived from an EMBL/GenBank/DDBJ whole genome shotgun (WGS) entry which is preliminary data.</text>
</comment>
<feature type="signal peptide" evidence="2">
    <location>
        <begin position="1"/>
        <end position="20"/>
    </location>
</feature>
<feature type="compositionally biased region" description="Polar residues" evidence="1">
    <location>
        <begin position="147"/>
        <end position="169"/>
    </location>
</feature>
<dbReference type="Proteomes" id="UP000310158">
    <property type="component" value="Unassembled WGS sequence"/>
</dbReference>
<feature type="region of interest" description="Disordered" evidence="1">
    <location>
        <begin position="147"/>
        <end position="175"/>
    </location>
</feature>